<dbReference type="AlphaFoldDB" id="A0A928VJU5"/>
<dbReference type="InterPro" id="IPR007378">
    <property type="entry name" value="Tic22-like"/>
</dbReference>
<protein>
    <submittedName>
        <fullName evidence="2">Uncharacterized protein</fullName>
    </submittedName>
</protein>
<evidence type="ECO:0000313" key="3">
    <source>
        <dbReference type="Proteomes" id="UP000625316"/>
    </source>
</evidence>
<dbReference type="PANTHER" id="PTHR33926">
    <property type="entry name" value="PROTEIN TIC 22, CHLOROPLASTIC"/>
    <property type="match status" value="1"/>
</dbReference>
<name>A0A928VJU5_9CYAN</name>
<comment type="caution">
    <text evidence="2">The sequence shown here is derived from an EMBL/GenBank/DDBJ whole genome shotgun (WGS) entry which is preliminary data.</text>
</comment>
<dbReference type="Pfam" id="PF04278">
    <property type="entry name" value="Tic22"/>
    <property type="match status" value="1"/>
</dbReference>
<feature type="signal peptide" evidence="1">
    <location>
        <begin position="1"/>
        <end position="31"/>
    </location>
</feature>
<dbReference type="GO" id="GO:0015031">
    <property type="term" value="P:protein transport"/>
    <property type="evidence" value="ECO:0007669"/>
    <property type="project" value="InterPro"/>
</dbReference>
<feature type="chain" id="PRO_5038010669" evidence="1">
    <location>
        <begin position="32"/>
        <end position="261"/>
    </location>
</feature>
<keyword evidence="3" id="KW-1185">Reference proteome</keyword>
<proteinExistence type="predicted"/>
<reference evidence="2" key="1">
    <citation type="submission" date="2020-10" db="EMBL/GenBank/DDBJ databases">
        <authorList>
            <person name="Castelo-Branco R."/>
            <person name="Eusebio N."/>
            <person name="Adriana R."/>
            <person name="Vieira A."/>
            <person name="Brugerolle De Fraissinette N."/>
            <person name="Rezende De Castro R."/>
            <person name="Schneider M.P."/>
            <person name="Vasconcelos V."/>
            <person name="Leao P.N."/>
        </authorList>
    </citation>
    <scope>NUCLEOTIDE SEQUENCE</scope>
    <source>
        <strain evidence="2">LEGE 11480</strain>
    </source>
</reference>
<evidence type="ECO:0000313" key="2">
    <source>
        <dbReference type="EMBL" id="MBE9028962.1"/>
    </source>
</evidence>
<accession>A0A928VJU5</accession>
<dbReference type="Proteomes" id="UP000625316">
    <property type="component" value="Unassembled WGS sequence"/>
</dbReference>
<dbReference type="PANTHER" id="PTHR33926:SF4">
    <property type="entry name" value="PROTEIN TIC 22, CHLOROPLASTIC"/>
    <property type="match status" value="1"/>
</dbReference>
<keyword evidence="1" id="KW-0732">Signal</keyword>
<dbReference type="EMBL" id="JADEXQ010000009">
    <property type="protein sequence ID" value="MBE9028962.1"/>
    <property type="molecule type" value="Genomic_DNA"/>
</dbReference>
<organism evidence="2 3">
    <name type="scientific">Romeriopsis navalis LEGE 11480</name>
    <dbReference type="NCBI Taxonomy" id="2777977"/>
    <lineage>
        <taxon>Bacteria</taxon>
        <taxon>Bacillati</taxon>
        <taxon>Cyanobacteriota</taxon>
        <taxon>Cyanophyceae</taxon>
        <taxon>Leptolyngbyales</taxon>
        <taxon>Leptolyngbyaceae</taxon>
        <taxon>Romeriopsis</taxon>
        <taxon>Romeriopsis navalis</taxon>
    </lineage>
</organism>
<gene>
    <name evidence="2" type="ORF">IQ266_04190</name>
</gene>
<evidence type="ECO:0000256" key="1">
    <source>
        <dbReference type="SAM" id="SignalP"/>
    </source>
</evidence>
<sequence length="261" mass="28837">MKSLARKVTTFGLLGTTVLSPVLLSAQPVEALPKKDVLDKLGPVLIYTVVAVDKAKNQAVPLTAEVQKGKEKFNVAWVFFSPQEAQKFVDKQKQEATALKTKDPKAAAAQMKILNNTIVAPDSLATFYEAATSSKSALKLQFVPIVQEVKQAKGIESKFQGVPLFRVNFGKNRYGTSFFFSKKELDTELESLKKSQPKLARDAKIEVVPLEGLIDVLSRENGEDLKKVRLLAPLESRKLLRKIYEQTRGKDKPAPAATPKK</sequence>
<dbReference type="Gene3D" id="3.40.1350.100">
    <property type="match status" value="1"/>
</dbReference>